<reference evidence="2 3" key="1">
    <citation type="journal article" date="2024" name="Science">
        <title>Giant polyketide synthase enzymes in the biosynthesis of giant marine polyether toxins.</title>
        <authorList>
            <person name="Fallon T.R."/>
            <person name="Shende V.V."/>
            <person name="Wierzbicki I.H."/>
            <person name="Pendleton A.L."/>
            <person name="Watervoot N.F."/>
            <person name="Auber R.P."/>
            <person name="Gonzalez D.J."/>
            <person name="Wisecaver J.H."/>
            <person name="Moore B.S."/>
        </authorList>
    </citation>
    <scope>NUCLEOTIDE SEQUENCE [LARGE SCALE GENOMIC DNA]</scope>
    <source>
        <strain evidence="2 3">12B1</strain>
    </source>
</reference>
<protein>
    <recommendedName>
        <fullName evidence="4">PB1 domain-containing protein</fullName>
    </recommendedName>
</protein>
<feature type="region of interest" description="Disordered" evidence="1">
    <location>
        <begin position="254"/>
        <end position="278"/>
    </location>
</feature>
<dbReference type="AlphaFoldDB" id="A0AB34IGK7"/>
<name>A0AB34IGK7_PRYPA</name>
<feature type="region of interest" description="Disordered" evidence="1">
    <location>
        <begin position="361"/>
        <end position="419"/>
    </location>
</feature>
<dbReference type="EMBL" id="JBGBPQ010000025">
    <property type="protein sequence ID" value="KAL1499299.1"/>
    <property type="molecule type" value="Genomic_DNA"/>
</dbReference>
<evidence type="ECO:0008006" key="4">
    <source>
        <dbReference type="Google" id="ProtNLM"/>
    </source>
</evidence>
<comment type="caution">
    <text evidence="2">The sequence shown here is derived from an EMBL/GenBank/DDBJ whole genome shotgun (WGS) entry which is preliminary data.</text>
</comment>
<keyword evidence="3" id="KW-1185">Reference proteome</keyword>
<feature type="compositionally biased region" description="Pro residues" evidence="1">
    <location>
        <begin position="139"/>
        <end position="185"/>
    </location>
</feature>
<feature type="compositionally biased region" description="Basic and acidic residues" evidence="1">
    <location>
        <begin position="386"/>
        <end position="403"/>
    </location>
</feature>
<organism evidence="2 3">
    <name type="scientific">Prymnesium parvum</name>
    <name type="common">Toxic golden alga</name>
    <dbReference type="NCBI Taxonomy" id="97485"/>
    <lineage>
        <taxon>Eukaryota</taxon>
        <taxon>Haptista</taxon>
        <taxon>Haptophyta</taxon>
        <taxon>Prymnesiophyceae</taxon>
        <taxon>Prymnesiales</taxon>
        <taxon>Prymnesiaceae</taxon>
        <taxon>Prymnesium</taxon>
    </lineage>
</organism>
<gene>
    <name evidence="2" type="ORF">AB1Y20_011507</name>
</gene>
<proteinExistence type="predicted"/>
<evidence type="ECO:0000313" key="3">
    <source>
        <dbReference type="Proteomes" id="UP001515480"/>
    </source>
</evidence>
<sequence length="419" mass="46193">MPIVVHESNMAAPRRALATEATAEKKKHKFSPGAKDCAEVNTDRFDDEEFVKTDNWPGGFYMEVYVDGWDVDKTVTMDFHTSEIEFQKHACQNVKVVAFSETTVTLLLEQKNWICCESFGCALRGERPKHITFTCGTLPSPPPSPPPLPKPPPPPSPPSPCPPPPPSPPPPPKKAGPPSPPPPPIRHVTELGLLFDGGQPPPPYISQYVAPTKQAEEPLPTPTDEGGQNYAVLALAGLLIVYLFHTAKKNGWLPSSSSGGKPQPLVMHPDQPLPRAKPKKVEVKIDRGDDEQLSIEVPTKDLNTVMQFGELLVEEMAAQLEIEDPFKLYYIDADGDSMLVSAHTSLRDVIYSELITAKIEEEEAEEVEEAPRRDKRLVAGGAKPARLTDKRAEKSSSRDRETKTSGTRLKRDKGKCRRP</sequence>
<evidence type="ECO:0000256" key="1">
    <source>
        <dbReference type="SAM" id="MobiDB-lite"/>
    </source>
</evidence>
<feature type="region of interest" description="Disordered" evidence="1">
    <location>
        <begin position="134"/>
        <end position="207"/>
    </location>
</feature>
<accession>A0AB34IGK7</accession>
<dbReference type="Proteomes" id="UP001515480">
    <property type="component" value="Unassembled WGS sequence"/>
</dbReference>
<feature type="compositionally biased region" description="Basic residues" evidence="1">
    <location>
        <begin position="408"/>
        <end position="419"/>
    </location>
</feature>
<evidence type="ECO:0000313" key="2">
    <source>
        <dbReference type="EMBL" id="KAL1499299.1"/>
    </source>
</evidence>